<dbReference type="InterPro" id="IPR049052">
    <property type="entry name" value="nSTAND1"/>
</dbReference>
<dbReference type="CDD" id="cd15831">
    <property type="entry name" value="BTAD"/>
    <property type="match status" value="1"/>
</dbReference>
<dbReference type="InterPro" id="IPR007111">
    <property type="entry name" value="NACHT_NTPase"/>
</dbReference>
<evidence type="ECO:0000259" key="9">
    <source>
        <dbReference type="PROSITE" id="PS50011"/>
    </source>
</evidence>
<organism evidence="12 13">
    <name type="scientific">Nocardioides aestuarii</name>
    <dbReference type="NCBI Taxonomy" id="252231"/>
    <lineage>
        <taxon>Bacteria</taxon>
        <taxon>Bacillati</taxon>
        <taxon>Actinomycetota</taxon>
        <taxon>Actinomycetes</taxon>
        <taxon>Propionibacteriales</taxon>
        <taxon>Nocardioidaceae</taxon>
        <taxon>Nocardioides</taxon>
    </lineage>
</organism>
<dbReference type="InterPro" id="IPR011009">
    <property type="entry name" value="Kinase-like_dom_sf"/>
</dbReference>
<dbReference type="PANTHER" id="PTHR35807:SF1">
    <property type="entry name" value="TRANSCRIPTIONAL REGULATOR REDD"/>
    <property type="match status" value="1"/>
</dbReference>
<dbReference type="Gene3D" id="1.25.40.10">
    <property type="entry name" value="Tetratricopeptide repeat domain"/>
    <property type="match status" value="1"/>
</dbReference>
<feature type="domain" description="OmpR/PhoB-type" evidence="11">
    <location>
        <begin position="1"/>
        <end position="93"/>
    </location>
</feature>
<comment type="similarity">
    <text evidence="1">Belongs to the AfsR/DnrI/RedD regulatory family.</text>
</comment>
<dbReference type="PANTHER" id="PTHR35807">
    <property type="entry name" value="TRANSCRIPTIONAL REGULATOR REDD-RELATED"/>
    <property type="match status" value="1"/>
</dbReference>
<dbReference type="SUPFAM" id="SSF50978">
    <property type="entry name" value="WD40 repeat-like"/>
    <property type="match status" value="1"/>
</dbReference>
<dbReference type="SMART" id="SM00862">
    <property type="entry name" value="Trans_reg_C"/>
    <property type="match status" value="1"/>
</dbReference>
<dbReference type="SUPFAM" id="SSF82171">
    <property type="entry name" value="DPP6 N-terminal domain-like"/>
    <property type="match status" value="1"/>
</dbReference>
<dbReference type="InterPro" id="IPR001680">
    <property type="entry name" value="WD40_rpt"/>
</dbReference>
<protein>
    <submittedName>
        <fullName evidence="12">BTAD domain-containing putative transcriptional regulator</fullName>
    </submittedName>
</protein>
<evidence type="ECO:0000256" key="7">
    <source>
        <dbReference type="PROSITE-ProRule" id="PRU00221"/>
    </source>
</evidence>
<dbReference type="Pfam" id="PF00069">
    <property type="entry name" value="Pkinase"/>
    <property type="match status" value="1"/>
</dbReference>
<dbReference type="PROSITE" id="PS50011">
    <property type="entry name" value="PROTEIN_KINASE_DOM"/>
    <property type="match status" value="1"/>
</dbReference>
<reference evidence="13" key="1">
    <citation type="journal article" date="2019" name="Int. J. Syst. Evol. Microbiol.">
        <title>The Global Catalogue of Microorganisms (GCM) 10K type strain sequencing project: providing services to taxonomists for standard genome sequencing and annotation.</title>
        <authorList>
            <consortium name="The Broad Institute Genomics Platform"/>
            <consortium name="The Broad Institute Genome Sequencing Center for Infectious Disease"/>
            <person name="Wu L."/>
            <person name="Ma J."/>
        </authorList>
    </citation>
    <scope>NUCLEOTIDE SEQUENCE [LARGE SCALE GENOMIC DNA]</scope>
    <source>
        <strain evidence="13">CGMCC 1.12477</strain>
    </source>
</reference>
<dbReference type="PROSITE" id="PS50294">
    <property type="entry name" value="WD_REPEATS_REGION"/>
    <property type="match status" value="2"/>
</dbReference>
<dbReference type="PROSITE" id="PS00678">
    <property type="entry name" value="WD_REPEATS_1"/>
    <property type="match status" value="2"/>
</dbReference>
<accession>A0ABW4TSL1</accession>
<dbReference type="Pfam" id="PF00400">
    <property type="entry name" value="WD40"/>
    <property type="match status" value="3"/>
</dbReference>
<evidence type="ECO:0000256" key="3">
    <source>
        <dbReference type="ARBA" id="ARBA00022737"/>
    </source>
</evidence>
<dbReference type="SUPFAM" id="SSF52540">
    <property type="entry name" value="P-loop containing nucleoside triphosphate hydrolases"/>
    <property type="match status" value="1"/>
</dbReference>
<feature type="repeat" description="WD" evidence="7">
    <location>
        <begin position="1066"/>
        <end position="1107"/>
    </location>
</feature>
<dbReference type="SUPFAM" id="SSF46894">
    <property type="entry name" value="C-terminal effector domain of the bipartite response regulators"/>
    <property type="match status" value="1"/>
</dbReference>
<dbReference type="SMART" id="SM01043">
    <property type="entry name" value="BTAD"/>
    <property type="match status" value="1"/>
</dbReference>
<keyword evidence="13" id="KW-1185">Reference proteome</keyword>
<gene>
    <name evidence="12" type="ORF">ACFSDE_17710</name>
</gene>
<evidence type="ECO:0000313" key="13">
    <source>
        <dbReference type="Proteomes" id="UP001597351"/>
    </source>
</evidence>
<feature type="DNA-binding region" description="OmpR/PhoB-type" evidence="8">
    <location>
        <begin position="1"/>
        <end position="93"/>
    </location>
</feature>
<sequence length="1651" mass="177345">MIRFHALGGLTVTDGEDEVAIGGPRQRRLLAMLLIHRNHVVSVDRLADAVFAGDPTPAASTTLRSYVARARRLVEVPDGPVVVTRAPGYLLEAPDDMVDVARFERALSDGGAYLARDDPQGAVRALRTALDLWRGDAYAEFADEDWARPEAERLAELRLVAHERLVEAELACGHATAVIAEVESLTREHPLREEFRAQLMLALYRAGRHADALRVFRDYRELLVEELGVDPSPALAAIEQRVLTHDPGLLLTEPTGRPLRGYRLGERLGTGRDGTVYAARLPGVDRELAIRVVRAEVADDPAFVRAFESTAQQLAALRHPGIVPIHDYWREPGAAYVVMRRLTGGTLADRLSSGPLPDSDVADLVARVGGALSAAADLGLVHGRVNAESVIYDAAGRPYITDFALAPGGDRSRGDDVHDLAALVGSCLSRPSGRVARLVARGTATVDRPTMADLVTLLVAALTGDLGDPSAPPPNPYKGLRAFEESDAGDFFGRHDLVDRVVERLRGEGMRSRLVLVVGGSGSGKSSVVRAGVLPAVRRGAVPGGSGWFVTTMMPGSSPFKELAECLRSVAITVPDGLAERLAEDEAGIDRALRRLVPGGGELLLVVDQLEELFTLGTPADQRAFLSGLLHAVTAPDSRLRVVATLRADFYDRPLAHQPLGSVIDDVTVTTSAMLPAELEAAIVGPADRAGGHVEPALVAELVSSVADQPAALPSLQYTLYELAERSTSRTLDLAGYRQLGGVGGAIASRAERLWSSLDNADRDVVRRLFERLVLLSGEGEPTRRRAARTELDALGREQAVETVVDGWAQARLLTLDRDPRTRVPTVEIAHEALLREWPRLRGWIEEDRESIGALDRLREAAATWEELGRDPSALYRGARLELTVDDARLGPADMPPLEQEFLAASVAARDEELRAEEARAERRARDNRRLRVQRAAIAGALVVAVVGGFVALDQRQQAEEERRVATARELAAASVTNTESDPERAVLLALAAVDETRAHGEPVLPEAIEALHRAVSVSRVVMRVSGVGGGLDWSPRGDVFVTEGPEESGMVDVRDTETGESVRTFRGHGDDINNVAFSEDGSLLATTGDDGTLRVWDTSTDEPVVVVTAPGVRRPVHDHAVWSPSISPDGKLVAASWPEGVLVVDIGTGEVVHQFRADQMSPTAFSPDGKRLAYGTWPTVVADLDTGARAFTLRNGGGLDVGWSPDGRWLATTGALGVAQVWNGRTGRYLFPVTGHTGEIWSLDWSADGRLVTGGDDGTARVTAISRAGGLPLHTFSATETSRGGGFIGVSFSPDGRRLMAGDLGVTSVTVWDADPLGGGEWPSAGRPGSLTPDGESLIVGDRRGRVVALDSETGSQKEVIRPAAGVEHQVWDVEVDPSGTHVALAEGGGIIALDRQSGRREFAVPWPRTSVGLMGVTWSPEGDRLAVGFNTDDPRRTLVVASRGGEPLWLPEEPGWITRSVSFSPDGQLLAATRWGTRTVDPTQMPVRIWDLRSAELVHELHAQAKHVTFAPSGDLLATSRAVEGVAEVWQAGSWERVAVLTATATVEDLSFDATGRTLATAHGDGTVRLWDAREGTQELVLRVSSRVVDLVRFSRDGSKLLTRDVDGVTRIWALDLDDLVDLAHEGLTRGLTEAECRQYLRVATCPPA</sequence>
<dbReference type="InterPro" id="IPR000719">
    <property type="entry name" value="Prot_kinase_dom"/>
</dbReference>
<dbReference type="EMBL" id="JBHUGD010000004">
    <property type="protein sequence ID" value="MFD1948642.1"/>
    <property type="molecule type" value="Genomic_DNA"/>
</dbReference>
<evidence type="ECO:0000256" key="2">
    <source>
        <dbReference type="ARBA" id="ARBA00022574"/>
    </source>
</evidence>
<dbReference type="Gene3D" id="3.30.200.20">
    <property type="entry name" value="Phosphorylase Kinase, domain 1"/>
    <property type="match status" value="1"/>
</dbReference>
<dbReference type="Gene3D" id="3.40.50.300">
    <property type="entry name" value="P-loop containing nucleotide triphosphate hydrolases"/>
    <property type="match status" value="1"/>
</dbReference>
<dbReference type="InterPro" id="IPR018391">
    <property type="entry name" value="PQQ_b-propeller_rpt"/>
</dbReference>
<dbReference type="SMART" id="SM00320">
    <property type="entry name" value="WD40"/>
    <property type="match status" value="9"/>
</dbReference>
<dbReference type="SMART" id="SM00564">
    <property type="entry name" value="PQQ"/>
    <property type="match status" value="4"/>
</dbReference>
<dbReference type="Pfam" id="PF03704">
    <property type="entry name" value="BTAD"/>
    <property type="match status" value="1"/>
</dbReference>
<dbReference type="PROSITE" id="PS50837">
    <property type="entry name" value="NACHT"/>
    <property type="match status" value="1"/>
</dbReference>
<evidence type="ECO:0000259" key="10">
    <source>
        <dbReference type="PROSITE" id="PS50837"/>
    </source>
</evidence>
<proteinExistence type="inferred from homology"/>
<dbReference type="Pfam" id="PF20703">
    <property type="entry name" value="nSTAND1"/>
    <property type="match status" value="1"/>
</dbReference>
<dbReference type="InterPro" id="IPR005158">
    <property type="entry name" value="BTAD"/>
</dbReference>
<dbReference type="PROSITE" id="PS51755">
    <property type="entry name" value="OMPR_PHOB"/>
    <property type="match status" value="1"/>
</dbReference>
<dbReference type="InterPro" id="IPR019775">
    <property type="entry name" value="WD40_repeat_CS"/>
</dbReference>
<dbReference type="InterPro" id="IPR036322">
    <property type="entry name" value="WD40_repeat_dom_sf"/>
</dbReference>
<keyword evidence="2 7" id="KW-0853">WD repeat</keyword>
<dbReference type="InterPro" id="IPR011990">
    <property type="entry name" value="TPR-like_helical_dom_sf"/>
</dbReference>
<comment type="caution">
    <text evidence="12">The sequence shown here is derived from an EMBL/GenBank/DDBJ whole genome shotgun (WGS) entry which is preliminary data.</text>
</comment>
<feature type="domain" description="Protein kinase" evidence="9">
    <location>
        <begin position="262"/>
        <end position="651"/>
    </location>
</feature>
<dbReference type="SUPFAM" id="SSF56112">
    <property type="entry name" value="Protein kinase-like (PK-like)"/>
    <property type="match status" value="1"/>
</dbReference>
<keyword evidence="4" id="KW-0805">Transcription regulation</keyword>
<keyword evidence="6" id="KW-0804">Transcription</keyword>
<feature type="repeat" description="WD" evidence="7">
    <location>
        <begin position="1542"/>
        <end position="1583"/>
    </location>
</feature>
<dbReference type="InterPro" id="IPR036388">
    <property type="entry name" value="WH-like_DNA-bd_sf"/>
</dbReference>
<dbReference type="RefSeq" id="WP_343921808.1">
    <property type="nucleotide sequence ID" value="NZ_BAAAJT010000003.1"/>
</dbReference>
<evidence type="ECO:0000256" key="8">
    <source>
        <dbReference type="PROSITE-ProRule" id="PRU01091"/>
    </source>
</evidence>
<dbReference type="Pfam" id="PF00486">
    <property type="entry name" value="Trans_reg_C"/>
    <property type="match status" value="1"/>
</dbReference>
<dbReference type="SUPFAM" id="SSF48452">
    <property type="entry name" value="TPR-like"/>
    <property type="match status" value="1"/>
</dbReference>
<evidence type="ECO:0000256" key="5">
    <source>
        <dbReference type="ARBA" id="ARBA00023125"/>
    </source>
</evidence>
<dbReference type="Gene3D" id="2.130.10.10">
    <property type="entry name" value="YVTN repeat-like/Quinoprotein amine dehydrogenase"/>
    <property type="match status" value="5"/>
</dbReference>
<dbReference type="InterPro" id="IPR051677">
    <property type="entry name" value="AfsR-DnrI-RedD_regulator"/>
</dbReference>
<dbReference type="InterPro" id="IPR015943">
    <property type="entry name" value="WD40/YVTN_repeat-like_dom_sf"/>
</dbReference>
<evidence type="ECO:0000256" key="4">
    <source>
        <dbReference type="ARBA" id="ARBA00023015"/>
    </source>
</evidence>
<dbReference type="Gene3D" id="1.10.510.10">
    <property type="entry name" value="Transferase(Phosphotransferase) domain 1"/>
    <property type="match status" value="1"/>
</dbReference>
<dbReference type="InterPro" id="IPR001867">
    <property type="entry name" value="OmpR/PhoB-type_DNA-bd"/>
</dbReference>
<evidence type="ECO:0000259" key="11">
    <source>
        <dbReference type="PROSITE" id="PS51755"/>
    </source>
</evidence>
<feature type="domain" description="NACHT" evidence="10">
    <location>
        <begin position="513"/>
        <end position="649"/>
    </location>
</feature>
<dbReference type="CDD" id="cd00200">
    <property type="entry name" value="WD40"/>
    <property type="match status" value="1"/>
</dbReference>
<dbReference type="Proteomes" id="UP001597351">
    <property type="component" value="Unassembled WGS sequence"/>
</dbReference>
<dbReference type="Gene3D" id="1.10.10.10">
    <property type="entry name" value="Winged helix-like DNA-binding domain superfamily/Winged helix DNA-binding domain"/>
    <property type="match status" value="1"/>
</dbReference>
<dbReference type="SMART" id="SM00220">
    <property type="entry name" value="S_TKc"/>
    <property type="match status" value="1"/>
</dbReference>
<feature type="repeat" description="WD" evidence="7">
    <location>
        <begin position="1234"/>
        <end position="1263"/>
    </location>
</feature>
<keyword evidence="5 8" id="KW-0238">DNA-binding</keyword>
<evidence type="ECO:0000256" key="6">
    <source>
        <dbReference type="ARBA" id="ARBA00023163"/>
    </source>
</evidence>
<evidence type="ECO:0000313" key="12">
    <source>
        <dbReference type="EMBL" id="MFD1948642.1"/>
    </source>
</evidence>
<name>A0ABW4TSL1_9ACTN</name>
<dbReference type="InterPro" id="IPR027417">
    <property type="entry name" value="P-loop_NTPase"/>
</dbReference>
<evidence type="ECO:0000256" key="1">
    <source>
        <dbReference type="ARBA" id="ARBA00005820"/>
    </source>
</evidence>
<dbReference type="InterPro" id="IPR016032">
    <property type="entry name" value="Sig_transdc_resp-reg_C-effctor"/>
</dbReference>
<keyword evidence="3" id="KW-0677">Repeat</keyword>
<dbReference type="PROSITE" id="PS50082">
    <property type="entry name" value="WD_REPEATS_2"/>
    <property type="match status" value="3"/>
</dbReference>